<keyword evidence="6 8" id="KW-1133">Transmembrane helix</keyword>
<dbReference type="Pfam" id="PF00528">
    <property type="entry name" value="BPD_transp_1"/>
    <property type="match status" value="1"/>
</dbReference>
<name>A0AA35SIG1_GEOBA</name>
<dbReference type="GO" id="GO:0031460">
    <property type="term" value="P:glycine betaine transport"/>
    <property type="evidence" value="ECO:0007669"/>
    <property type="project" value="TreeGrafter"/>
</dbReference>
<evidence type="ECO:0000256" key="2">
    <source>
        <dbReference type="ARBA" id="ARBA00004236"/>
    </source>
</evidence>
<organism evidence="10 11">
    <name type="scientific">Geodia barretti</name>
    <name type="common">Barrett's horny sponge</name>
    <dbReference type="NCBI Taxonomy" id="519541"/>
    <lineage>
        <taxon>Eukaryota</taxon>
        <taxon>Metazoa</taxon>
        <taxon>Porifera</taxon>
        <taxon>Demospongiae</taxon>
        <taxon>Heteroscleromorpha</taxon>
        <taxon>Tetractinellida</taxon>
        <taxon>Astrophorina</taxon>
        <taxon>Geodiidae</taxon>
        <taxon>Geodia</taxon>
    </lineage>
</organism>
<dbReference type="Proteomes" id="UP001174909">
    <property type="component" value="Unassembled WGS sequence"/>
</dbReference>
<comment type="subcellular location">
    <subcellularLocation>
        <location evidence="2">Cell membrane</location>
    </subcellularLocation>
    <subcellularLocation>
        <location evidence="1">Membrane</location>
        <topology evidence="1">Multi-pass membrane protein</topology>
    </subcellularLocation>
</comment>
<feature type="transmembrane region" description="Helical" evidence="8">
    <location>
        <begin position="55"/>
        <end position="81"/>
    </location>
</feature>
<dbReference type="GO" id="GO:0015226">
    <property type="term" value="F:carnitine transmembrane transporter activity"/>
    <property type="evidence" value="ECO:0007669"/>
    <property type="project" value="TreeGrafter"/>
</dbReference>
<feature type="transmembrane region" description="Helical" evidence="8">
    <location>
        <begin position="12"/>
        <end position="35"/>
    </location>
</feature>
<feature type="domain" description="ABC transmembrane type-1" evidence="9">
    <location>
        <begin position="7"/>
        <end position="186"/>
    </location>
</feature>
<evidence type="ECO:0000256" key="3">
    <source>
        <dbReference type="ARBA" id="ARBA00022448"/>
    </source>
</evidence>
<evidence type="ECO:0000256" key="1">
    <source>
        <dbReference type="ARBA" id="ARBA00004141"/>
    </source>
</evidence>
<keyword evidence="5 8" id="KW-0812">Transmembrane</keyword>
<dbReference type="AlphaFoldDB" id="A0AA35SIG1"/>
<reference evidence="10" key="1">
    <citation type="submission" date="2023-03" db="EMBL/GenBank/DDBJ databases">
        <authorList>
            <person name="Steffen K."/>
            <person name="Cardenas P."/>
        </authorList>
    </citation>
    <scope>NUCLEOTIDE SEQUENCE</scope>
</reference>
<evidence type="ECO:0000256" key="4">
    <source>
        <dbReference type="ARBA" id="ARBA00022475"/>
    </source>
</evidence>
<dbReference type="PANTHER" id="PTHR47737">
    <property type="entry name" value="GLYCINE BETAINE/PROLINE BETAINE TRANSPORT SYSTEM PERMEASE PROTEIN PROW"/>
    <property type="match status" value="1"/>
</dbReference>
<dbReference type="PROSITE" id="PS50928">
    <property type="entry name" value="ABC_TM1"/>
    <property type="match status" value="1"/>
</dbReference>
<evidence type="ECO:0000259" key="9">
    <source>
        <dbReference type="PROSITE" id="PS50928"/>
    </source>
</evidence>
<accession>A0AA35SIG1</accession>
<dbReference type="InterPro" id="IPR000515">
    <property type="entry name" value="MetI-like"/>
</dbReference>
<dbReference type="SUPFAM" id="SSF161098">
    <property type="entry name" value="MetI-like"/>
    <property type="match status" value="1"/>
</dbReference>
<dbReference type="GO" id="GO:0005275">
    <property type="term" value="F:amine transmembrane transporter activity"/>
    <property type="evidence" value="ECO:0007669"/>
    <property type="project" value="TreeGrafter"/>
</dbReference>
<evidence type="ECO:0000256" key="5">
    <source>
        <dbReference type="ARBA" id="ARBA00022692"/>
    </source>
</evidence>
<feature type="transmembrane region" description="Helical" evidence="8">
    <location>
        <begin position="167"/>
        <end position="185"/>
    </location>
</feature>
<keyword evidence="4" id="KW-1003">Cell membrane</keyword>
<dbReference type="PANTHER" id="PTHR47737:SF1">
    <property type="entry name" value="GLYCINE BETAINE_PROLINE BETAINE TRANSPORT SYSTEM PERMEASE PROTEIN PROW"/>
    <property type="match status" value="1"/>
</dbReference>
<sequence length="201" mass="21375">MNRWDSAVETIAIIVFSVALSVMIALPLGIMGGRSDRVDSLIRPILDGMQTMPSYVYLVPGILFFELGYTPAVIATVIYAVPPAIRLTNLGIRQVSPETVEAARSFGASPLQLLAKVQMPLALPTIMAGINQTTMLALSMVVIASLVGASGLGEDVFRALQRQDPGNSVIAGMSIVLIAIVIDRLTQSVARSRQEALNAGR</sequence>
<dbReference type="CDD" id="cd06261">
    <property type="entry name" value="TM_PBP2"/>
    <property type="match status" value="1"/>
</dbReference>
<evidence type="ECO:0000256" key="8">
    <source>
        <dbReference type="SAM" id="Phobius"/>
    </source>
</evidence>
<keyword evidence="7 8" id="KW-0472">Membrane</keyword>
<dbReference type="FunFam" id="1.10.3720.10:FF:000001">
    <property type="entry name" value="Glycine betaine ABC transporter, permease"/>
    <property type="match status" value="1"/>
</dbReference>
<evidence type="ECO:0000313" key="10">
    <source>
        <dbReference type="EMBL" id="CAI8029196.1"/>
    </source>
</evidence>
<dbReference type="GO" id="GO:0015871">
    <property type="term" value="P:choline transport"/>
    <property type="evidence" value="ECO:0007669"/>
    <property type="project" value="TreeGrafter"/>
</dbReference>
<evidence type="ECO:0000313" key="11">
    <source>
        <dbReference type="Proteomes" id="UP001174909"/>
    </source>
</evidence>
<gene>
    <name evidence="10" type="ORF">GBAR_LOCUS16595</name>
</gene>
<evidence type="ECO:0000256" key="6">
    <source>
        <dbReference type="ARBA" id="ARBA00022989"/>
    </source>
</evidence>
<feature type="transmembrane region" description="Helical" evidence="8">
    <location>
        <begin position="121"/>
        <end position="147"/>
    </location>
</feature>
<dbReference type="Gene3D" id="1.10.3720.10">
    <property type="entry name" value="MetI-like"/>
    <property type="match status" value="1"/>
</dbReference>
<dbReference type="GO" id="GO:0043190">
    <property type="term" value="C:ATP-binding cassette (ABC) transporter complex"/>
    <property type="evidence" value="ECO:0007669"/>
    <property type="project" value="TreeGrafter"/>
</dbReference>
<dbReference type="InterPro" id="IPR035906">
    <property type="entry name" value="MetI-like_sf"/>
</dbReference>
<evidence type="ECO:0000256" key="7">
    <source>
        <dbReference type="ARBA" id="ARBA00023136"/>
    </source>
</evidence>
<keyword evidence="11" id="KW-1185">Reference proteome</keyword>
<dbReference type="EMBL" id="CASHTH010002387">
    <property type="protein sequence ID" value="CAI8029196.1"/>
    <property type="molecule type" value="Genomic_DNA"/>
</dbReference>
<comment type="caution">
    <text evidence="10">The sequence shown here is derived from an EMBL/GenBank/DDBJ whole genome shotgun (WGS) entry which is preliminary data.</text>
</comment>
<proteinExistence type="predicted"/>
<keyword evidence="3" id="KW-0813">Transport</keyword>
<protein>
    <submittedName>
        <fullName evidence="10">Glycine betaine/choline transport system permease protein OusW</fullName>
    </submittedName>
</protein>